<feature type="compositionally biased region" description="Low complexity" evidence="1">
    <location>
        <begin position="82"/>
        <end position="95"/>
    </location>
</feature>
<evidence type="ECO:0000313" key="2">
    <source>
        <dbReference type="EMBL" id="SPC74990.1"/>
    </source>
</evidence>
<sequence>MKPSAAAPGMTINDEKDKRRTKWAHFQDGRSRSPGFMITGERAGFLHYPSVIVDAFRRASAAAPVETRSDGEDETRAERAENAAMAAETHATQGQ</sequence>
<feature type="region of interest" description="Disordered" evidence="1">
    <location>
        <begin position="1"/>
        <end position="35"/>
    </location>
</feature>
<reference evidence="2" key="1">
    <citation type="submission" date="2018-02" db="EMBL/GenBank/DDBJ databases">
        <authorList>
            <person name="Cohen D.B."/>
            <person name="Kent A.D."/>
        </authorList>
    </citation>
    <scope>NUCLEOTIDE SEQUENCE</scope>
</reference>
<gene>
    <name evidence="2" type="ORF">FSB_LOCUS2872</name>
</gene>
<name>A0A2N9EK26_FAGSY</name>
<evidence type="ECO:0000256" key="1">
    <source>
        <dbReference type="SAM" id="MobiDB-lite"/>
    </source>
</evidence>
<feature type="compositionally biased region" description="Basic and acidic residues" evidence="1">
    <location>
        <begin position="67"/>
        <end position="81"/>
    </location>
</feature>
<protein>
    <submittedName>
        <fullName evidence="2">Uncharacterized protein</fullName>
    </submittedName>
</protein>
<proteinExistence type="predicted"/>
<accession>A0A2N9EK26</accession>
<dbReference type="AlphaFoldDB" id="A0A2N9EK26"/>
<dbReference type="EMBL" id="OIVN01000137">
    <property type="protein sequence ID" value="SPC74990.1"/>
    <property type="molecule type" value="Genomic_DNA"/>
</dbReference>
<organism evidence="2">
    <name type="scientific">Fagus sylvatica</name>
    <name type="common">Beechnut</name>
    <dbReference type="NCBI Taxonomy" id="28930"/>
    <lineage>
        <taxon>Eukaryota</taxon>
        <taxon>Viridiplantae</taxon>
        <taxon>Streptophyta</taxon>
        <taxon>Embryophyta</taxon>
        <taxon>Tracheophyta</taxon>
        <taxon>Spermatophyta</taxon>
        <taxon>Magnoliopsida</taxon>
        <taxon>eudicotyledons</taxon>
        <taxon>Gunneridae</taxon>
        <taxon>Pentapetalae</taxon>
        <taxon>rosids</taxon>
        <taxon>fabids</taxon>
        <taxon>Fagales</taxon>
        <taxon>Fagaceae</taxon>
        <taxon>Fagus</taxon>
    </lineage>
</organism>
<feature type="region of interest" description="Disordered" evidence="1">
    <location>
        <begin position="61"/>
        <end position="95"/>
    </location>
</feature>